<dbReference type="RefSeq" id="WP_011215777.1">
    <property type="nucleotide sequence ID" value="NZ_BAZA01000009.1"/>
</dbReference>
<evidence type="ECO:0000256" key="2">
    <source>
        <dbReference type="SAM" id="SignalP"/>
    </source>
</evidence>
<feature type="signal peptide" evidence="2">
    <location>
        <begin position="1"/>
        <end position="21"/>
    </location>
</feature>
<evidence type="ECO:0000313" key="3">
    <source>
        <dbReference type="EMBL" id="STX79946.1"/>
    </source>
</evidence>
<feature type="region of interest" description="Disordered" evidence="1">
    <location>
        <begin position="19"/>
        <end position="65"/>
    </location>
</feature>
<dbReference type="EMBL" id="UGOL01000001">
    <property type="protein sequence ID" value="STX79946.1"/>
    <property type="molecule type" value="Genomic_DNA"/>
</dbReference>
<dbReference type="AlphaFoldDB" id="A0A128XCT0"/>
<sequence length="65" mass="6836">MNRLAMIAAASCLALFLTGCGEGSKPADTKTDQQQQQQQPTDQQQQGGENTGNNQAQPSTEGQGQ</sequence>
<evidence type="ECO:0000313" key="4">
    <source>
        <dbReference type="Proteomes" id="UP000254631"/>
    </source>
</evidence>
<proteinExistence type="predicted"/>
<feature type="chain" id="PRO_5014245284" evidence="2">
    <location>
        <begin position="22"/>
        <end position="65"/>
    </location>
</feature>
<keyword evidence="2" id="KW-0732">Signal</keyword>
<name>A0A128XCT0_LEGPN</name>
<dbReference type="PROSITE" id="PS51257">
    <property type="entry name" value="PROKAR_LIPOPROTEIN"/>
    <property type="match status" value="1"/>
</dbReference>
<dbReference type="Proteomes" id="UP000254631">
    <property type="component" value="Unassembled WGS sequence"/>
</dbReference>
<evidence type="ECO:0000256" key="1">
    <source>
        <dbReference type="SAM" id="MobiDB-lite"/>
    </source>
</evidence>
<gene>
    <name evidence="3" type="ORF">NCTC12000_01944</name>
</gene>
<accession>A0A128XCT0</accession>
<reference evidence="3 4" key="1">
    <citation type="submission" date="2018-06" db="EMBL/GenBank/DDBJ databases">
        <authorList>
            <consortium name="Pathogen Informatics"/>
            <person name="Doyle S."/>
        </authorList>
    </citation>
    <scope>NUCLEOTIDE SEQUENCE [LARGE SCALE GENOMIC DNA]</scope>
    <source>
        <strain evidence="3 4">NCTC12000</strain>
    </source>
</reference>
<organism evidence="3 4">
    <name type="scientific">Legionella pneumophila</name>
    <dbReference type="NCBI Taxonomy" id="446"/>
    <lineage>
        <taxon>Bacteria</taxon>
        <taxon>Pseudomonadati</taxon>
        <taxon>Pseudomonadota</taxon>
        <taxon>Gammaproteobacteria</taxon>
        <taxon>Legionellales</taxon>
        <taxon>Legionellaceae</taxon>
        <taxon>Legionella</taxon>
    </lineage>
</organism>
<protein>
    <submittedName>
        <fullName evidence="3">Uncharacterized protein</fullName>
    </submittedName>
</protein>
<feature type="compositionally biased region" description="Low complexity" evidence="1">
    <location>
        <begin position="32"/>
        <end position="57"/>
    </location>
</feature>